<dbReference type="Gene3D" id="3.90.1150.10">
    <property type="entry name" value="Aspartate Aminotransferase, domain 1"/>
    <property type="match status" value="1"/>
</dbReference>
<keyword evidence="2" id="KW-0808">Transferase</keyword>
<dbReference type="EMBL" id="UINC01000364">
    <property type="protein sequence ID" value="SUZ54036.1"/>
    <property type="molecule type" value="Genomic_DNA"/>
</dbReference>
<accession>A0A381NHH8</accession>
<evidence type="ECO:0000256" key="1">
    <source>
        <dbReference type="ARBA" id="ARBA00022576"/>
    </source>
</evidence>
<protein>
    <recommendedName>
        <fullName evidence="5">Aminotransferase class III-fold pyridoxal phosphate-dependent enzyme</fullName>
    </recommendedName>
</protein>
<dbReference type="GO" id="GO:0004015">
    <property type="term" value="F:adenosylmethionine-8-amino-7-oxononanoate transaminase activity"/>
    <property type="evidence" value="ECO:0007669"/>
    <property type="project" value="TreeGrafter"/>
</dbReference>
<dbReference type="PANTHER" id="PTHR42684:SF3">
    <property type="entry name" value="ADENOSYLMETHIONINE-8-AMINO-7-OXONONANOATE AMINOTRANSFERASE"/>
    <property type="match status" value="1"/>
</dbReference>
<dbReference type="GO" id="GO:0009102">
    <property type="term" value="P:biotin biosynthetic process"/>
    <property type="evidence" value="ECO:0007669"/>
    <property type="project" value="TreeGrafter"/>
</dbReference>
<gene>
    <name evidence="4" type="ORF">METZ01_LOCUS6890</name>
</gene>
<dbReference type="InterPro" id="IPR015422">
    <property type="entry name" value="PyrdxlP-dep_Trfase_small"/>
</dbReference>
<reference evidence="4" key="1">
    <citation type="submission" date="2018-05" db="EMBL/GenBank/DDBJ databases">
        <authorList>
            <person name="Lanie J.A."/>
            <person name="Ng W.-L."/>
            <person name="Kazmierczak K.M."/>
            <person name="Andrzejewski T.M."/>
            <person name="Davidsen T.M."/>
            <person name="Wayne K.J."/>
            <person name="Tettelin H."/>
            <person name="Glass J.I."/>
            <person name="Rusch D."/>
            <person name="Podicherti R."/>
            <person name="Tsui H.-C.T."/>
            <person name="Winkler M.E."/>
        </authorList>
    </citation>
    <scope>NUCLEOTIDE SEQUENCE</scope>
</reference>
<organism evidence="4">
    <name type="scientific">marine metagenome</name>
    <dbReference type="NCBI Taxonomy" id="408172"/>
    <lineage>
        <taxon>unclassified sequences</taxon>
        <taxon>metagenomes</taxon>
        <taxon>ecological metagenomes</taxon>
    </lineage>
</organism>
<dbReference type="GO" id="GO:0030170">
    <property type="term" value="F:pyridoxal phosphate binding"/>
    <property type="evidence" value="ECO:0007669"/>
    <property type="project" value="InterPro"/>
</dbReference>
<dbReference type="Pfam" id="PF00202">
    <property type="entry name" value="Aminotran_3"/>
    <property type="match status" value="1"/>
</dbReference>
<dbReference type="SUPFAM" id="SSF53383">
    <property type="entry name" value="PLP-dependent transferases"/>
    <property type="match status" value="1"/>
</dbReference>
<dbReference type="Gene3D" id="3.40.640.10">
    <property type="entry name" value="Type I PLP-dependent aspartate aminotransferase-like (Major domain)"/>
    <property type="match status" value="1"/>
</dbReference>
<evidence type="ECO:0008006" key="5">
    <source>
        <dbReference type="Google" id="ProtNLM"/>
    </source>
</evidence>
<evidence type="ECO:0000256" key="2">
    <source>
        <dbReference type="ARBA" id="ARBA00022679"/>
    </source>
</evidence>
<dbReference type="GO" id="GO:0009448">
    <property type="term" value="P:gamma-aminobutyric acid metabolic process"/>
    <property type="evidence" value="ECO:0007669"/>
    <property type="project" value="TreeGrafter"/>
</dbReference>
<dbReference type="AlphaFoldDB" id="A0A381NHH8"/>
<evidence type="ECO:0000256" key="3">
    <source>
        <dbReference type="ARBA" id="ARBA00022898"/>
    </source>
</evidence>
<feature type="non-terminal residue" evidence="4">
    <location>
        <position position="192"/>
    </location>
</feature>
<evidence type="ECO:0000313" key="4">
    <source>
        <dbReference type="EMBL" id="SUZ54036.1"/>
    </source>
</evidence>
<dbReference type="InterPro" id="IPR005814">
    <property type="entry name" value="Aminotrans_3"/>
</dbReference>
<dbReference type="InterPro" id="IPR015421">
    <property type="entry name" value="PyrdxlP-dep_Trfase_major"/>
</dbReference>
<keyword evidence="3" id="KW-0663">Pyridoxal phosphate</keyword>
<sequence length="192" mass="21296">MKNVSEPLHNELAPDSIEARDLRHLLHPNTNLGELQRQGPTVHSEAKGVYLWDNHGKQYLEGMAGLWCTALGYGVEELADAANEQLKKLSYSQLFGGKTNEPSVLLAEKLMEIVPIEGGRVFFGLTGSDANDTQIKLMWYYHNLMGRPEKKKIISRWSGYHGVTVASGSLTGLAPFHKAFDLPIQGILHTES</sequence>
<dbReference type="PANTHER" id="PTHR42684">
    <property type="entry name" value="ADENOSYLMETHIONINE-8-AMINO-7-OXONONANOATE AMINOTRANSFERASE"/>
    <property type="match status" value="1"/>
</dbReference>
<keyword evidence="1" id="KW-0032">Aminotransferase</keyword>
<name>A0A381NHH8_9ZZZZ</name>
<proteinExistence type="predicted"/>
<dbReference type="InterPro" id="IPR015424">
    <property type="entry name" value="PyrdxlP-dep_Trfase"/>
</dbReference>